<dbReference type="Gene3D" id="2.60.40.10">
    <property type="entry name" value="Immunoglobulins"/>
    <property type="match status" value="2"/>
</dbReference>
<dbReference type="GO" id="GO:0005975">
    <property type="term" value="P:carbohydrate metabolic process"/>
    <property type="evidence" value="ECO:0007669"/>
    <property type="project" value="UniProtKB-ARBA"/>
</dbReference>
<feature type="domain" description="SpaA-like prealbumin fold" evidence="3">
    <location>
        <begin position="332"/>
        <end position="431"/>
    </location>
</feature>
<organism evidence="5 6">
    <name type="scientific">Corynebacterium striatum</name>
    <dbReference type="NCBI Taxonomy" id="43770"/>
    <lineage>
        <taxon>Bacteria</taxon>
        <taxon>Bacillati</taxon>
        <taxon>Actinomycetota</taxon>
        <taxon>Actinomycetes</taxon>
        <taxon>Mycobacteriales</taxon>
        <taxon>Corynebacteriaceae</taxon>
        <taxon>Corynebacterium</taxon>
    </lineage>
</organism>
<proteinExistence type="predicted"/>
<evidence type="ECO:0000256" key="2">
    <source>
        <dbReference type="SAM" id="SignalP"/>
    </source>
</evidence>
<reference evidence="5 6" key="1">
    <citation type="submission" date="2017-11" db="EMBL/GenBank/DDBJ databases">
        <title>Whole genome sequencing of cultured pathogen.</title>
        <authorList>
            <person name="Hoffmann M."/>
            <person name="Sanchez M."/>
            <person name="Timme R."/>
            <person name="Nudel K."/>
            <person name="Bry L."/>
        </authorList>
    </citation>
    <scope>NUCLEOTIDE SEQUENCE [LARGE SCALE GENOMIC DNA]</scope>
    <source>
        <strain evidence="5 6">216</strain>
    </source>
</reference>
<feature type="domain" description="SpaA-like prealbumin fold" evidence="3">
    <location>
        <begin position="74"/>
        <end position="167"/>
    </location>
</feature>
<dbReference type="InterPro" id="IPR013783">
    <property type="entry name" value="Ig-like_fold"/>
</dbReference>
<feature type="transmembrane region" description="Helical" evidence="1">
    <location>
        <begin position="468"/>
        <end position="490"/>
    </location>
</feature>
<keyword evidence="2" id="KW-0732">Signal</keyword>
<evidence type="ECO:0000313" key="6">
    <source>
        <dbReference type="Proteomes" id="UP000231994"/>
    </source>
</evidence>
<feature type="chain" id="PRO_5044852287" evidence="2">
    <location>
        <begin position="31"/>
        <end position="496"/>
    </location>
</feature>
<feature type="domain" description="Adhesin isopeptide-forming adherence" evidence="4">
    <location>
        <begin position="185"/>
        <end position="313"/>
    </location>
</feature>
<keyword evidence="1" id="KW-0472">Membrane</keyword>
<evidence type="ECO:0000256" key="1">
    <source>
        <dbReference type="SAM" id="Phobius"/>
    </source>
</evidence>
<dbReference type="InterPro" id="IPR048052">
    <property type="entry name" value="FM1-like"/>
</dbReference>
<evidence type="ECO:0000259" key="3">
    <source>
        <dbReference type="Pfam" id="PF17802"/>
    </source>
</evidence>
<name>A0ABC8CME1_CORST</name>
<accession>A0ABC8CME1</accession>
<evidence type="ECO:0000259" key="4">
    <source>
        <dbReference type="Pfam" id="PF17998"/>
    </source>
</evidence>
<dbReference type="InterPro" id="IPR026345">
    <property type="entry name" value="Adh_isopep-form_adh_dom"/>
</dbReference>
<dbReference type="Gene3D" id="2.60.40.740">
    <property type="match status" value="1"/>
</dbReference>
<dbReference type="Proteomes" id="UP000231994">
    <property type="component" value="Chromosome"/>
</dbReference>
<evidence type="ECO:0000313" key="5">
    <source>
        <dbReference type="EMBL" id="ATZ09645.1"/>
    </source>
</evidence>
<dbReference type="NCBIfam" id="TIGR01167">
    <property type="entry name" value="LPXTG_anchor"/>
    <property type="match status" value="1"/>
</dbReference>
<dbReference type="InterPro" id="IPR041033">
    <property type="entry name" value="SpaA_PFL_dom_1"/>
</dbReference>
<dbReference type="Pfam" id="PF17998">
    <property type="entry name" value="AgI_II_C2"/>
    <property type="match status" value="1"/>
</dbReference>
<sequence>MKKNSLTIRSVTVAAVAGLSLGIAAPGAIAVAQEGSQVQQVQKANIDFNKKGKLTIYKRDLAGAKATEGTGVAVDRAPGNPLPGVKFKIQKVNVDLSKAENWKDLSSLTAAGALQKGIDNSFTAQEVTTDQAGKAEFPNLPVGIYVVTETEAPQGVIKGAPFVVSVPFTDAKGTEWNYEPVVYPKNTKAEASKEVSDANKQQGEDITYTVKTPTPALGEKQLVKKYIITDDYDESKVTPKKDDIRLTIAGEEIPSDHYRVEDNDGKITITFSNFEKLNAHPSSQVVTTIPATVKAQGEIKNSAGVIFNNPNNENEIEDVTIPTNEVFSYYGEVNVVKKDENEPNKPLQGAKFQVYRSDNETCGDNDDVQIFENKKFETDDQGKLKIEGLHATNIEDNNKIINKTFCLKEIEAPAGYVTPEGKAAWHSFKIKATPKKEGEKVVSGGTIEAASLDITNKKQGTPKLPMTGGMGVGILAAIGAAIVAAGAWFARRGAKN</sequence>
<dbReference type="NCBIfam" id="NF033902">
    <property type="entry name" value="iso_D2_wall_anc"/>
    <property type="match status" value="1"/>
</dbReference>
<dbReference type="EMBL" id="CP024932">
    <property type="protein sequence ID" value="ATZ09645.1"/>
    <property type="molecule type" value="Genomic_DNA"/>
</dbReference>
<dbReference type="AlphaFoldDB" id="A0ABC8CME1"/>
<protein>
    <submittedName>
        <fullName evidence="5">Fimbrial assembly protein</fullName>
    </submittedName>
</protein>
<dbReference type="Pfam" id="PF17802">
    <property type="entry name" value="SpaA"/>
    <property type="match status" value="2"/>
</dbReference>
<keyword evidence="1" id="KW-0812">Transmembrane</keyword>
<keyword evidence="1" id="KW-1133">Transmembrane helix</keyword>
<dbReference type="RefSeq" id="WP_100619386.1">
    <property type="nucleotide sequence ID" value="NZ_CP024931.1"/>
</dbReference>
<gene>
    <name evidence="5" type="ORF">A9D01_13675</name>
</gene>
<feature type="signal peptide" evidence="2">
    <location>
        <begin position="1"/>
        <end position="30"/>
    </location>
</feature>